<feature type="transmembrane region" description="Helical" evidence="1">
    <location>
        <begin position="21"/>
        <end position="39"/>
    </location>
</feature>
<name>A0A1U9MLD1_9HYPH</name>
<evidence type="ECO:0000313" key="3">
    <source>
        <dbReference type="Proteomes" id="UP000189632"/>
    </source>
</evidence>
<dbReference type="AlphaFoldDB" id="A0A1U9MLD1"/>
<dbReference type="Proteomes" id="UP000189632">
    <property type="component" value="Chromosome"/>
</dbReference>
<accession>A0A1U9MLD1</accession>
<dbReference type="KEGG" id="bapi:BBC0122_023840"/>
<gene>
    <name evidence="2" type="ORF">BBC0122_023840</name>
</gene>
<keyword evidence="3" id="KW-1185">Reference proteome</keyword>
<dbReference type="Pfam" id="PF09898">
    <property type="entry name" value="DUF2125"/>
    <property type="match status" value="1"/>
</dbReference>
<protein>
    <recommendedName>
        <fullName evidence="4">DUF2125 domain-containing protein</fullName>
    </recommendedName>
</protein>
<evidence type="ECO:0008006" key="4">
    <source>
        <dbReference type="Google" id="ProtNLM"/>
    </source>
</evidence>
<evidence type="ECO:0000256" key="1">
    <source>
        <dbReference type="SAM" id="Phobius"/>
    </source>
</evidence>
<dbReference type="OrthoDB" id="7169664at2"/>
<dbReference type="EMBL" id="CP015625">
    <property type="protein sequence ID" value="AQT48451.1"/>
    <property type="molecule type" value="Genomic_DNA"/>
</dbReference>
<sequence>MTSSDFVSHRKSLKHRYLKRGIFSIVLIVVLYSILWYFLAAKVEEKVSGQLASYNENGFVAICENMHKTGYPLRIGVSCDTVNLQQLVKGFAFSGGKIITGAPVYAPRWLELSLNSPISLEFPGLVPLSAKWSDMKIETDMSHHIPDAVSLRTDDIEIGTRTDADQLQDRTTGKFLRFDAHGLNSNLDARLTFVDLQLPLTVPHENTTVPEMSGDIQWTLDEASSLFTSDENHDIPIERLRGHKGFLKSSTVRFATGGALTVSGPFSFNEEGYLNAKFDIAISDQNKLMQTARSTFPSQFDNLKTIFFALSAMPKNDKGDPVLQLSVKNGEVRLAFFKIGHIDPI</sequence>
<proteinExistence type="predicted"/>
<keyword evidence="1" id="KW-1133">Transmembrane helix</keyword>
<evidence type="ECO:0000313" key="2">
    <source>
        <dbReference type="EMBL" id="AQT48451.1"/>
    </source>
</evidence>
<reference evidence="2 3" key="1">
    <citation type="submission" date="2016-11" db="EMBL/GenBank/DDBJ databases">
        <title>Comparative genomics of Bartonella apis.</title>
        <authorList>
            <person name="Engel P."/>
        </authorList>
    </citation>
    <scope>NUCLEOTIDE SEQUENCE [LARGE SCALE GENOMIC DNA]</scope>
    <source>
        <strain evidence="2 3">BBC0122</strain>
    </source>
</reference>
<organism evidence="2 3">
    <name type="scientific">Bartonella choladocola</name>
    <dbReference type="NCBI Taxonomy" id="2750995"/>
    <lineage>
        <taxon>Bacteria</taxon>
        <taxon>Pseudomonadati</taxon>
        <taxon>Pseudomonadota</taxon>
        <taxon>Alphaproteobacteria</taxon>
        <taxon>Hyphomicrobiales</taxon>
        <taxon>Bartonellaceae</taxon>
        <taxon>Bartonella</taxon>
    </lineage>
</organism>
<keyword evidence="1" id="KW-0472">Membrane</keyword>
<keyword evidence="1" id="KW-0812">Transmembrane</keyword>
<dbReference type="InterPro" id="IPR018666">
    <property type="entry name" value="DUF2125"/>
</dbReference>
<dbReference type="RefSeq" id="WP_077994191.1">
    <property type="nucleotide sequence ID" value="NZ_CP015625.1"/>
</dbReference>